<dbReference type="STRING" id="71717.A0A4Y7T4W8"/>
<dbReference type="AlphaFoldDB" id="A0A4Y7T4W8"/>
<feature type="compositionally biased region" description="Gly residues" evidence="1">
    <location>
        <begin position="161"/>
        <end position="178"/>
    </location>
</feature>
<gene>
    <name evidence="2" type="ORF">FA13DRAFT_1734879</name>
</gene>
<dbReference type="EMBL" id="QPFP01000028">
    <property type="protein sequence ID" value="TEB29213.1"/>
    <property type="molecule type" value="Genomic_DNA"/>
</dbReference>
<dbReference type="Proteomes" id="UP000298030">
    <property type="component" value="Unassembled WGS sequence"/>
</dbReference>
<feature type="region of interest" description="Disordered" evidence="1">
    <location>
        <begin position="67"/>
        <end position="178"/>
    </location>
</feature>
<comment type="caution">
    <text evidence="2">The sequence shown here is derived from an EMBL/GenBank/DDBJ whole genome shotgun (WGS) entry which is preliminary data.</text>
</comment>
<name>A0A4Y7T4W8_COPMI</name>
<accession>A0A4Y7T4W8</accession>
<feature type="compositionally biased region" description="Polar residues" evidence="1">
    <location>
        <begin position="106"/>
        <end position="117"/>
    </location>
</feature>
<sequence length="178" mass="18181">MQPNNPYGSSGTGGEGKGLGNKIKGVYEVIHGYGENLRGSILGAIDTMMSKSSQPTRNDEIAERGRAEAQRGMSRLGRGPAIPNPPGPATPFGEANTTGYGYGASGVTQPLASNTGTFKRPEQPYEQTTTAAQPPIPARHVPGDPAQPAIPNTQTAHPVGTMGGGPGYGLGSDKGGLL</sequence>
<evidence type="ECO:0000256" key="1">
    <source>
        <dbReference type="SAM" id="MobiDB-lite"/>
    </source>
</evidence>
<protein>
    <submittedName>
        <fullName evidence="2">Uncharacterized protein</fullName>
    </submittedName>
</protein>
<evidence type="ECO:0000313" key="3">
    <source>
        <dbReference type="Proteomes" id="UP000298030"/>
    </source>
</evidence>
<proteinExistence type="predicted"/>
<organism evidence="2 3">
    <name type="scientific">Coprinellus micaceus</name>
    <name type="common">Glistening ink-cap mushroom</name>
    <name type="synonym">Coprinus micaceus</name>
    <dbReference type="NCBI Taxonomy" id="71717"/>
    <lineage>
        <taxon>Eukaryota</taxon>
        <taxon>Fungi</taxon>
        <taxon>Dikarya</taxon>
        <taxon>Basidiomycota</taxon>
        <taxon>Agaricomycotina</taxon>
        <taxon>Agaricomycetes</taxon>
        <taxon>Agaricomycetidae</taxon>
        <taxon>Agaricales</taxon>
        <taxon>Agaricineae</taxon>
        <taxon>Psathyrellaceae</taxon>
        <taxon>Coprinellus</taxon>
    </lineage>
</organism>
<dbReference type="OrthoDB" id="2590867at2759"/>
<keyword evidence="3" id="KW-1185">Reference proteome</keyword>
<reference evidence="2 3" key="1">
    <citation type="journal article" date="2019" name="Nat. Ecol. Evol.">
        <title>Megaphylogeny resolves global patterns of mushroom evolution.</title>
        <authorList>
            <person name="Varga T."/>
            <person name="Krizsan K."/>
            <person name="Foldi C."/>
            <person name="Dima B."/>
            <person name="Sanchez-Garcia M."/>
            <person name="Sanchez-Ramirez S."/>
            <person name="Szollosi G.J."/>
            <person name="Szarkandi J.G."/>
            <person name="Papp V."/>
            <person name="Albert L."/>
            <person name="Andreopoulos W."/>
            <person name="Angelini C."/>
            <person name="Antonin V."/>
            <person name="Barry K.W."/>
            <person name="Bougher N.L."/>
            <person name="Buchanan P."/>
            <person name="Buyck B."/>
            <person name="Bense V."/>
            <person name="Catcheside P."/>
            <person name="Chovatia M."/>
            <person name="Cooper J."/>
            <person name="Damon W."/>
            <person name="Desjardin D."/>
            <person name="Finy P."/>
            <person name="Geml J."/>
            <person name="Haridas S."/>
            <person name="Hughes K."/>
            <person name="Justo A."/>
            <person name="Karasinski D."/>
            <person name="Kautmanova I."/>
            <person name="Kiss B."/>
            <person name="Kocsube S."/>
            <person name="Kotiranta H."/>
            <person name="LaButti K.M."/>
            <person name="Lechner B.E."/>
            <person name="Liimatainen K."/>
            <person name="Lipzen A."/>
            <person name="Lukacs Z."/>
            <person name="Mihaltcheva S."/>
            <person name="Morgado L.N."/>
            <person name="Niskanen T."/>
            <person name="Noordeloos M.E."/>
            <person name="Ohm R.A."/>
            <person name="Ortiz-Santana B."/>
            <person name="Ovrebo C."/>
            <person name="Racz N."/>
            <person name="Riley R."/>
            <person name="Savchenko A."/>
            <person name="Shiryaev A."/>
            <person name="Soop K."/>
            <person name="Spirin V."/>
            <person name="Szebenyi C."/>
            <person name="Tomsovsky M."/>
            <person name="Tulloss R.E."/>
            <person name="Uehling J."/>
            <person name="Grigoriev I.V."/>
            <person name="Vagvolgyi C."/>
            <person name="Papp T."/>
            <person name="Martin F.M."/>
            <person name="Miettinen O."/>
            <person name="Hibbett D.S."/>
            <person name="Nagy L.G."/>
        </authorList>
    </citation>
    <scope>NUCLEOTIDE SEQUENCE [LARGE SCALE GENOMIC DNA]</scope>
    <source>
        <strain evidence="2 3">FP101781</strain>
    </source>
</reference>
<evidence type="ECO:0000313" key="2">
    <source>
        <dbReference type="EMBL" id="TEB29213.1"/>
    </source>
</evidence>